<organism evidence="2 3">
    <name type="scientific">Paracoccus sulfuroxidans</name>
    <dbReference type="NCBI Taxonomy" id="384678"/>
    <lineage>
        <taxon>Bacteria</taxon>
        <taxon>Pseudomonadati</taxon>
        <taxon>Pseudomonadota</taxon>
        <taxon>Alphaproteobacteria</taxon>
        <taxon>Rhodobacterales</taxon>
        <taxon>Paracoccaceae</taxon>
        <taxon>Paracoccus</taxon>
    </lineage>
</organism>
<feature type="domain" description="Lambda phage tail tube protein N-terminal" evidence="1">
    <location>
        <begin position="25"/>
        <end position="134"/>
    </location>
</feature>
<protein>
    <recommendedName>
        <fullName evidence="1">Lambda phage tail tube protein N-terminal domain-containing protein</fullName>
    </recommendedName>
</protein>
<proteinExistence type="predicted"/>
<accession>A0A562P164</accession>
<name>A0A562P164_9RHOB</name>
<sequence length="138" mass="14710">MATQAQIGIGTSVYVTKAGVGATRTKLAELKDITWPESQADEIDVTNMDSGNTKEYIGGLIDNGEVKIPMNWIPGSGTDTLLTEIFATREIVTIEFVLPGESTGDAYFGFCKGYTRNAPVNEALTAEATFRISGPATP</sequence>
<evidence type="ECO:0000313" key="3">
    <source>
        <dbReference type="Proteomes" id="UP000316225"/>
    </source>
</evidence>
<dbReference type="InterPro" id="IPR032494">
    <property type="entry name" value="Phage_TTP_N"/>
</dbReference>
<gene>
    <name evidence="2" type="ORF">IQ24_00366</name>
</gene>
<dbReference type="AlphaFoldDB" id="A0A562P164"/>
<dbReference type="Gene3D" id="4.10.410.40">
    <property type="match status" value="1"/>
</dbReference>
<evidence type="ECO:0000313" key="2">
    <source>
        <dbReference type="EMBL" id="TWI38228.1"/>
    </source>
</evidence>
<dbReference type="RefSeq" id="WP_145395997.1">
    <property type="nucleotide sequence ID" value="NZ_VLKU01000001.1"/>
</dbReference>
<reference evidence="2 3" key="1">
    <citation type="journal article" date="2015" name="Stand. Genomic Sci.">
        <title>Genomic Encyclopedia of Bacterial and Archaeal Type Strains, Phase III: the genomes of soil and plant-associated and newly described type strains.</title>
        <authorList>
            <person name="Whitman W.B."/>
            <person name="Woyke T."/>
            <person name="Klenk H.P."/>
            <person name="Zhou Y."/>
            <person name="Lilburn T.G."/>
            <person name="Beck B.J."/>
            <person name="De Vos P."/>
            <person name="Vandamme P."/>
            <person name="Eisen J.A."/>
            <person name="Garrity G."/>
            <person name="Hugenholtz P."/>
            <person name="Kyrpides N.C."/>
        </authorList>
    </citation>
    <scope>NUCLEOTIDE SEQUENCE [LARGE SCALE GENOMIC DNA]</scope>
    <source>
        <strain evidence="2 3">CGMCC 1.5364</strain>
    </source>
</reference>
<dbReference type="OrthoDB" id="4206561at2"/>
<dbReference type="Pfam" id="PF16461">
    <property type="entry name" value="Phage_TTP_12"/>
    <property type="match status" value="1"/>
</dbReference>
<dbReference type="EMBL" id="VLKU01000001">
    <property type="protein sequence ID" value="TWI38228.1"/>
    <property type="molecule type" value="Genomic_DNA"/>
</dbReference>
<comment type="caution">
    <text evidence="2">The sequence shown here is derived from an EMBL/GenBank/DDBJ whole genome shotgun (WGS) entry which is preliminary data.</text>
</comment>
<evidence type="ECO:0000259" key="1">
    <source>
        <dbReference type="Pfam" id="PF16461"/>
    </source>
</evidence>
<dbReference type="Proteomes" id="UP000316225">
    <property type="component" value="Unassembled WGS sequence"/>
</dbReference>
<keyword evidence="3" id="KW-1185">Reference proteome</keyword>